<dbReference type="InterPro" id="IPR027417">
    <property type="entry name" value="P-loop_NTPase"/>
</dbReference>
<organism evidence="5 6">
    <name type="scientific">Chlamydomonas eustigma</name>
    <dbReference type="NCBI Taxonomy" id="1157962"/>
    <lineage>
        <taxon>Eukaryota</taxon>
        <taxon>Viridiplantae</taxon>
        <taxon>Chlorophyta</taxon>
        <taxon>core chlorophytes</taxon>
        <taxon>Chlorophyceae</taxon>
        <taxon>CS clade</taxon>
        <taxon>Chlamydomonadales</taxon>
        <taxon>Chlamydomonadaceae</taxon>
        <taxon>Chlamydomonas</taxon>
    </lineage>
</organism>
<evidence type="ECO:0000256" key="1">
    <source>
        <dbReference type="ARBA" id="ARBA00006992"/>
    </source>
</evidence>
<dbReference type="GO" id="GO:0042393">
    <property type="term" value="F:histone binding"/>
    <property type="evidence" value="ECO:0007669"/>
    <property type="project" value="TreeGrafter"/>
</dbReference>
<dbReference type="GO" id="GO:0005634">
    <property type="term" value="C:nucleus"/>
    <property type="evidence" value="ECO:0007669"/>
    <property type="project" value="TreeGrafter"/>
</dbReference>
<dbReference type="AlphaFoldDB" id="A0A250XPB5"/>
<dbReference type="GO" id="GO:0006355">
    <property type="term" value="P:regulation of DNA-templated transcription"/>
    <property type="evidence" value="ECO:0007669"/>
    <property type="project" value="InterPro"/>
</dbReference>
<proteinExistence type="inferred from homology"/>
<dbReference type="Gene3D" id="3.40.50.300">
    <property type="entry name" value="P-loop containing nucleotide triphosphate hydrolases"/>
    <property type="match status" value="2"/>
</dbReference>
<evidence type="ECO:0008006" key="7">
    <source>
        <dbReference type="Google" id="ProtNLM"/>
    </source>
</evidence>
<keyword evidence="6" id="KW-1185">Reference proteome</keyword>
<dbReference type="EMBL" id="BEGY01000139">
    <property type="protein sequence ID" value="GAX84898.1"/>
    <property type="molecule type" value="Genomic_DNA"/>
</dbReference>
<feature type="domain" description="Strawberry notch AAA" evidence="4">
    <location>
        <begin position="31"/>
        <end position="332"/>
    </location>
</feature>
<feature type="region of interest" description="Disordered" evidence="2">
    <location>
        <begin position="352"/>
        <end position="388"/>
    </location>
</feature>
<sequence length="786" mass="85183">MDDDGDLEGGEATTKNVFSNYFCSVKKGSSHPGDIAEAASLGAVKLPYTSYPLWDALPEDLVGSGKLSCLQLEGILHACTMHQKLLPGTGERAGFFIGDGAGVGKGRQIAGTIIDNYVRGRRKHVWVSISTDLHLDATRDFRDLGCHINIINNCQSLDKETRTFGLSKDYQEGVLFMTYSTLTSCSKGRSRIEQVIDWVGGASWSGVLVFDECHKAKNFAKDTGGTKMAAAVIELQQRLPQARVLYCSATGVSEVGNMAYMSRMGLWGPGTAFQDFEAFLDSMKKRGVSFMELLAMEMKAEGKYVARGLSFKDAEFMEVEAPLEKGQAAIYDDAVKLWKQLRRRLEYAEPMMPPVSSSTTAPSSAAGGGVSAGTAGTAAGGASSGGSSSKDVWRAYWAVQQRFFKLLCVSMKVLLVVSEAKEALAKGQSVVIGLQSTGEAAADAMNLSPGEVLPAFVSPTKEMLHRFVHVHFPTVVHHVEDGNPDLDGGDSSVAGSREVPELVQMKEELHEAIEAMQLPPNFLDHIIDELGGPAQVAEMTGRKGRVIRGSRGKLTYELRARPETADMDSLNVRERDAFMSGRKLVAIISDAASTGISLHASHTVKNQRRRIHMTVELPWSADKAIQQLGRTHRSNQVTGPIYKLISTRVGGEKRFAAAVARRLQSMGALTRGDRRAASGVDLSASNMDTPLGRKSLRRMYDAIVLESESLPPGVKMEDVYCDHPDAELFKCDDVSLTARHIARLHVQLREYCDLMGVGLSTNGKSKDTVVDDSSSRGRKSGGDGES</sequence>
<dbReference type="OrthoDB" id="421838at2759"/>
<comment type="caution">
    <text evidence="5">The sequence shown here is derived from an EMBL/GenBank/DDBJ whole genome shotgun (WGS) entry which is preliminary data.</text>
</comment>
<evidence type="ECO:0000259" key="3">
    <source>
        <dbReference type="Pfam" id="PF13871"/>
    </source>
</evidence>
<feature type="compositionally biased region" description="Basic and acidic residues" evidence="2">
    <location>
        <begin position="764"/>
        <end position="775"/>
    </location>
</feature>
<dbReference type="PANTHER" id="PTHR12706">
    <property type="entry name" value="STRAWBERRY NOTCH-RELATED"/>
    <property type="match status" value="1"/>
</dbReference>
<dbReference type="InterPro" id="IPR026741">
    <property type="entry name" value="SNO"/>
</dbReference>
<name>A0A250XPB5_9CHLO</name>
<feature type="region of interest" description="Disordered" evidence="2">
    <location>
        <begin position="763"/>
        <end position="786"/>
    </location>
</feature>
<dbReference type="GO" id="GO:0031490">
    <property type="term" value="F:chromatin DNA binding"/>
    <property type="evidence" value="ECO:0007669"/>
    <property type="project" value="TreeGrafter"/>
</dbReference>
<comment type="similarity">
    <text evidence="1">Belongs to the SBNO family.</text>
</comment>
<dbReference type="Pfam" id="PF13871">
    <property type="entry name" value="Helicase_C_4"/>
    <property type="match status" value="1"/>
</dbReference>
<dbReference type="InterPro" id="IPR039187">
    <property type="entry name" value="SNO_AAA"/>
</dbReference>
<evidence type="ECO:0000259" key="4">
    <source>
        <dbReference type="Pfam" id="PF13872"/>
    </source>
</evidence>
<reference evidence="5 6" key="1">
    <citation type="submission" date="2017-08" db="EMBL/GenBank/DDBJ databases">
        <title>Acidophilic green algal genome provides insights into adaptation to an acidic environment.</title>
        <authorList>
            <person name="Hirooka S."/>
            <person name="Hirose Y."/>
            <person name="Kanesaki Y."/>
            <person name="Higuchi S."/>
            <person name="Fujiwara T."/>
            <person name="Onuma R."/>
            <person name="Era A."/>
            <person name="Ohbayashi R."/>
            <person name="Uzuka A."/>
            <person name="Nozaki H."/>
            <person name="Yoshikawa H."/>
            <person name="Miyagishima S.Y."/>
        </authorList>
    </citation>
    <scope>NUCLEOTIDE SEQUENCE [LARGE SCALE GENOMIC DNA]</scope>
    <source>
        <strain evidence="5 6">NIES-2499</strain>
    </source>
</reference>
<feature type="domain" description="Strawberry notch helicase C" evidence="3">
    <location>
        <begin position="521"/>
        <end position="711"/>
    </location>
</feature>
<evidence type="ECO:0000313" key="6">
    <source>
        <dbReference type="Proteomes" id="UP000232323"/>
    </source>
</evidence>
<evidence type="ECO:0000256" key="2">
    <source>
        <dbReference type="SAM" id="MobiDB-lite"/>
    </source>
</evidence>
<dbReference type="Proteomes" id="UP000232323">
    <property type="component" value="Unassembled WGS sequence"/>
</dbReference>
<dbReference type="PANTHER" id="PTHR12706:SF33">
    <property type="entry name" value="PROTEIN WITH HELICASE_C DOMAIN"/>
    <property type="match status" value="1"/>
</dbReference>
<dbReference type="InterPro" id="IPR026937">
    <property type="entry name" value="SBNO_Helicase_C_dom"/>
</dbReference>
<accession>A0A250XPB5</accession>
<dbReference type="SUPFAM" id="SSF52540">
    <property type="entry name" value="P-loop containing nucleoside triphosphate hydrolases"/>
    <property type="match status" value="2"/>
</dbReference>
<feature type="compositionally biased region" description="Low complexity" evidence="2">
    <location>
        <begin position="354"/>
        <end position="365"/>
    </location>
</feature>
<gene>
    <name evidence="5" type="ORF">CEUSTIGMA_g12319.t1</name>
</gene>
<evidence type="ECO:0000313" key="5">
    <source>
        <dbReference type="EMBL" id="GAX84898.1"/>
    </source>
</evidence>
<dbReference type="Pfam" id="PF13872">
    <property type="entry name" value="AAA_34"/>
    <property type="match status" value="1"/>
</dbReference>
<protein>
    <recommendedName>
        <fullName evidence="7">Strawberry notch AAA domain-containing protein</fullName>
    </recommendedName>
</protein>